<evidence type="ECO:0000313" key="1">
    <source>
        <dbReference type="EMBL" id="KAK6640035.1"/>
    </source>
</evidence>
<feature type="non-terminal residue" evidence="1">
    <location>
        <position position="1"/>
    </location>
</feature>
<name>A0AAN8S619_POLSC</name>
<dbReference type="AlphaFoldDB" id="A0AAN8S619"/>
<feature type="non-terminal residue" evidence="1">
    <location>
        <position position="63"/>
    </location>
</feature>
<protein>
    <submittedName>
        <fullName evidence="1">Uncharacterized protein</fullName>
    </submittedName>
</protein>
<reference evidence="1 2" key="1">
    <citation type="submission" date="2023-10" db="EMBL/GenBank/DDBJ databases">
        <title>Genomes of two closely related lineages of the louse Polyplax serrata with different host specificities.</title>
        <authorList>
            <person name="Martinu J."/>
            <person name="Tarabai H."/>
            <person name="Stefka J."/>
            <person name="Hypsa V."/>
        </authorList>
    </citation>
    <scope>NUCLEOTIDE SEQUENCE [LARGE SCALE GENOMIC DNA]</scope>
    <source>
        <strain evidence="1">HR10_N</strain>
    </source>
</reference>
<dbReference type="Proteomes" id="UP001372834">
    <property type="component" value="Unassembled WGS sequence"/>
</dbReference>
<dbReference type="EMBL" id="JAWJWE010000003">
    <property type="protein sequence ID" value="KAK6640035.1"/>
    <property type="molecule type" value="Genomic_DNA"/>
</dbReference>
<gene>
    <name evidence="1" type="ORF">RUM43_008312</name>
</gene>
<comment type="caution">
    <text evidence="1">The sequence shown here is derived from an EMBL/GenBank/DDBJ whole genome shotgun (WGS) entry which is preliminary data.</text>
</comment>
<sequence length="63" mass="7378">ERFLLLTEKSTIFLVQFAGLKFKKKIWLPNEVQRSAQECKVGVTEQMKKKKVMKQEASMVAFE</sequence>
<evidence type="ECO:0000313" key="2">
    <source>
        <dbReference type="Proteomes" id="UP001372834"/>
    </source>
</evidence>
<proteinExistence type="predicted"/>
<organism evidence="1 2">
    <name type="scientific">Polyplax serrata</name>
    <name type="common">Common mouse louse</name>
    <dbReference type="NCBI Taxonomy" id="468196"/>
    <lineage>
        <taxon>Eukaryota</taxon>
        <taxon>Metazoa</taxon>
        <taxon>Ecdysozoa</taxon>
        <taxon>Arthropoda</taxon>
        <taxon>Hexapoda</taxon>
        <taxon>Insecta</taxon>
        <taxon>Pterygota</taxon>
        <taxon>Neoptera</taxon>
        <taxon>Paraneoptera</taxon>
        <taxon>Psocodea</taxon>
        <taxon>Troctomorpha</taxon>
        <taxon>Phthiraptera</taxon>
        <taxon>Anoplura</taxon>
        <taxon>Polyplacidae</taxon>
        <taxon>Polyplax</taxon>
    </lineage>
</organism>
<accession>A0AAN8S619</accession>